<dbReference type="InterPro" id="IPR050767">
    <property type="entry name" value="Sel1_AlgK"/>
</dbReference>
<dbReference type="InterPro" id="IPR006597">
    <property type="entry name" value="Sel1-like"/>
</dbReference>
<dbReference type="InterPro" id="IPR011990">
    <property type="entry name" value="TPR-like_helical_dom_sf"/>
</dbReference>
<comment type="caution">
    <text evidence="2">The sequence shown here is derived from an EMBL/GenBank/DDBJ whole genome shotgun (WGS) entry which is preliminary data.</text>
</comment>
<evidence type="ECO:0000256" key="1">
    <source>
        <dbReference type="SAM" id="SignalP"/>
    </source>
</evidence>
<dbReference type="Gene3D" id="1.25.40.10">
    <property type="entry name" value="Tetratricopeptide repeat domain"/>
    <property type="match status" value="2"/>
</dbReference>
<organism evidence="2 3">
    <name type="scientific">Jiella endophytica</name>
    <dbReference type="NCBI Taxonomy" id="2558362"/>
    <lineage>
        <taxon>Bacteria</taxon>
        <taxon>Pseudomonadati</taxon>
        <taxon>Pseudomonadota</taxon>
        <taxon>Alphaproteobacteria</taxon>
        <taxon>Hyphomicrobiales</taxon>
        <taxon>Aurantimonadaceae</taxon>
        <taxon>Jiella</taxon>
    </lineage>
</organism>
<dbReference type="OrthoDB" id="9796900at2"/>
<feature type="chain" id="PRO_5021499134" evidence="1">
    <location>
        <begin position="21"/>
        <end position="280"/>
    </location>
</feature>
<gene>
    <name evidence="2" type="ORF">E3C22_18705</name>
</gene>
<dbReference type="Pfam" id="PF08238">
    <property type="entry name" value="Sel1"/>
    <property type="match status" value="3"/>
</dbReference>
<proteinExistence type="predicted"/>
<dbReference type="SMART" id="SM00671">
    <property type="entry name" value="SEL1"/>
    <property type="match status" value="3"/>
</dbReference>
<keyword evidence="3" id="KW-1185">Reference proteome</keyword>
<dbReference type="SUPFAM" id="SSF81901">
    <property type="entry name" value="HCP-like"/>
    <property type="match status" value="1"/>
</dbReference>
<evidence type="ECO:0000313" key="2">
    <source>
        <dbReference type="EMBL" id="TFF19720.1"/>
    </source>
</evidence>
<dbReference type="RefSeq" id="WP_134763401.1">
    <property type="nucleotide sequence ID" value="NZ_SOZD01000006.1"/>
</dbReference>
<dbReference type="EMBL" id="SOZD01000006">
    <property type="protein sequence ID" value="TFF19720.1"/>
    <property type="molecule type" value="Genomic_DNA"/>
</dbReference>
<dbReference type="Proteomes" id="UP000298179">
    <property type="component" value="Unassembled WGS sequence"/>
</dbReference>
<protein>
    <submittedName>
        <fullName evidence="2">Sel1 repeat family protein</fullName>
    </submittedName>
</protein>
<dbReference type="AlphaFoldDB" id="A0A4Y8REA6"/>
<dbReference type="PANTHER" id="PTHR11102">
    <property type="entry name" value="SEL-1-LIKE PROTEIN"/>
    <property type="match status" value="1"/>
</dbReference>
<accession>A0A4Y8REA6</accession>
<keyword evidence="1" id="KW-0732">Signal</keyword>
<sequence>MRTFERILSVCVVASAVVLAAGQGSLALDPDAQVNPDAGPLELFSFGFKAYQRGEKLEAFEALRYAADKGHPGARWKLGKMYAEGDGVPENDYEAFKIFEQIVRDQEDENGSYSNAAYVASAVVALADYLRVGIPNSPVTVDLPRARQFYFHAASFFGDAKAQFELGRMLLYGDGGRANPRQAARWLNLAAEKGHVGAKALLGYLLFDGKKISLRPEPVRGLAMLTLALRQAGPSDQQWIRPLQEETFSVASEDTRREALAYADQHTEVPASQSVVSAKN</sequence>
<name>A0A4Y8REA6_9HYPH</name>
<evidence type="ECO:0000313" key="3">
    <source>
        <dbReference type="Proteomes" id="UP000298179"/>
    </source>
</evidence>
<dbReference type="PANTHER" id="PTHR11102:SF160">
    <property type="entry name" value="ERAD-ASSOCIATED E3 UBIQUITIN-PROTEIN LIGASE COMPONENT HRD3"/>
    <property type="match status" value="1"/>
</dbReference>
<reference evidence="2 3" key="1">
    <citation type="submission" date="2019-03" db="EMBL/GenBank/DDBJ databases">
        <title>Jiella endophytica sp. nov., a novel endophytic bacterium isolated from root of Ficus microcarpa Linn. f.</title>
        <authorList>
            <person name="Tuo L."/>
        </authorList>
    </citation>
    <scope>NUCLEOTIDE SEQUENCE [LARGE SCALE GENOMIC DNA]</scope>
    <source>
        <strain evidence="2 3">CBS5Q-3</strain>
    </source>
</reference>
<feature type="signal peptide" evidence="1">
    <location>
        <begin position="1"/>
        <end position="20"/>
    </location>
</feature>